<comment type="caution">
    <text evidence="1">The sequence shown here is derived from an EMBL/GenBank/DDBJ whole genome shotgun (WGS) entry which is preliminary data.</text>
</comment>
<accession>A0A645ARG2</accession>
<sequence>MQECTVGLEMDYPAINKELLVPLQERRRSHPFVIPFNLRVGKGYPYFRNLIRSKNRPDKLYPAPYKGSIGNPLGSNRLGSSPQSGTFDIHSYEVFIGVFAGQGNRVFTSSATKLQNNRFFIAKVVNMPSAFHFIINPEHLLELRLIQTCKCFVLFEPSKFILSHSVIW</sequence>
<gene>
    <name evidence="1" type="ORF">SDC9_98940</name>
</gene>
<dbReference type="EMBL" id="VSSQ01013747">
    <property type="protein sequence ID" value="MPM52184.1"/>
    <property type="molecule type" value="Genomic_DNA"/>
</dbReference>
<proteinExistence type="predicted"/>
<dbReference type="AlphaFoldDB" id="A0A645ARG2"/>
<evidence type="ECO:0000313" key="1">
    <source>
        <dbReference type="EMBL" id="MPM52184.1"/>
    </source>
</evidence>
<protein>
    <submittedName>
        <fullName evidence="1">Uncharacterized protein</fullName>
    </submittedName>
</protein>
<organism evidence="1">
    <name type="scientific">bioreactor metagenome</name>
    <dbReference type="NCBI Taxonomy" id="1076179"/>
    <lineage>
        <taxon>unclassified sequences</taxon>
        <taxon>metagenomes</taxon>
        <taxon>ecological metagenomes</taxon>
    </lineage>
</organism>
<reference evidence="1" key="1">
    <citation type="submission" date="2019-08" db="EMBL/GenBank/DDBJ databases">
        <authorList>
            <person name="Kucharzyk K."/>
            <person name="Murdoch R.W."/>
            <person name="Higgins S."/>
            <person name="Loffler F."/>
        </authorList>
    </citation>
    <scope>NUCLEOTIDE SEQUENCE</scope>
</reference>
<name>A0A645ARG2_9ZZZZ</name>